<dbReference type="InterPro" id="IPR051052">
    <property type="entry name" value="Diverse_substrate_MTase"/>
</dbReference>
<keyword evidence="2" id="KW-0489">Methyltransferase</keyword>
<dbReference type="EMBL" id="MU842852">
    <property type="protein sequence ID" value="KAK2030381.1"/>
    <property type="molecule type" value="Genomic_DNA"/>
</dbReference>
<evidence type="ECO:0000313" key="2">
    <source>
        <dbReference type="EMBL" id="KAK2030381.1"/>
    </source>
</evidence>
<name>A0AAD9HLM8_9PEZI</name>
<dbReference type="Gene3D" id="3.40.50.150">
    <property type="entry name" value="Vaccinia Virus protein VP39"/>
    <property type="match status" value="1"/>
</dbReference>
<accession>A0AAD9HLM8</accession>
<evidence type="ECO:0000259" key="1">
    <source>
        <dbReference type="Pfam" id="PF08241"/>
    </source>
</evidence>
<sequence length="308" mass="34080">MAVIDVSDPTFRLYKGTQAKRYDEGRPGYTAALYQAILEYHGDGKGLRGTVVDVGCGPGRATRELACFFDRAIGIDPSESMIDTAQQIGGVTHNGKPIEYYVSPAESIADLKELPDGKVDLLTAAAAAHWFDMPQFWSQAARLLRPGGSVALWTTGCFYSHPASNNAAELNRIMRRLEKNELEQFELAPNIMSRSLYDDLALPWSVAPPHPDFEESAYLRREWDRDGILTDGRDFFGGSLEISLDLLEKGYDTASTVTRWRAANPELAYGPDDCVKKTIAELRKSAGPEENALILGNTSTVLLLFKRR</sequence>
<dbReference type="SUPFAM" id="SSF53335">
    <property type="entry name" value="S-adenosyl-L-methionine-dependent methyltransferases"/>
    <property type="match status" value="1"/>
</dbReference>
<dbReference type="GO" id="GO:0032259">
    <property type="term" value="P:methylation"/>
    <property type="evidence" value="ECO:0007669"/>
    <property type="project" value="UniProtKB-KW"/>
</dbReference>
<gene>
    <name evidence="2" type="ORF">LX32DRAFT_559096</name>
</gene>
<dbReference type="InterPro" id="IPR029063">
    <property type="entry name" value="SAM-dependent_MTases_sf"/>
</dbReference>
<keyword evidence="2" id="KW-0808">Transferase</keyword>
<dbReference type="PANTHER" id="PTHR44942:SF10">
    <property type="entry name" value="METHYLTRANSFERASE TYPE 11 DOMAIN-CONTAINING PROTEIN"/>
    <property type="match status" value="1"/>
</dbReference>
<evidence type="ECO:0000313" key="3">
    <source>
        <dbReference type="Proteomes" id="UP001232148"/>
    </source>
</evidence>
<proteinExistence type="predicted"/>
<dbReference type="InterPro" id="IPR013216">
    <property type="entry name" value="Methyltransf_11"/>
</dbReference>
<dbReference type="CDD" id="cd02440">
    <property type="entry name" value="AdoMet_MTases"/>
    <property type="match status" value="1"/>
</dbReference>
<dbReference type="AlphaFoldDB" id="A0AAD9HLM8"/>
<reference evidence="2" key="1">
    <citation type="submission" date="2021-06" db="EMBL/GenBank/DDBJ databases">
        <title>Comparative genomics, transcriptomics and evolutionary studies reveal genomic signatures of adaptation to plant cell wall in hemibiotrophic fungi.</title>
        <authorList>
            <consortium name="DOE Joint Genome Institute"/>
            <person name="Baroncelli R."/>
            <person name="Diaz J.F."/>
            <person name="Benocci T."/>
            <person name="Peng M."/>
            <person name="Battaglia E."/>
            <person name="Haridas S."/>
            <person name="Andreopoulos W."/>
            <person name="Labutti K."/>
            <person name="Pangilinan J."/>
            <person name="Floch G.L."/>
            <person name="Makela M.R."/>
            <person name="Henrissat B."/>
            <person name="Grigoriev I.V."/>
            <person name="Crouch J.A."/>
            <person name="De Vries R.P."/>
            <person name="Sukno S.A."/>
            <person name="Thon M.R."/>
        </authorList>
    </citation>
    <scope>NUCLEOTIDE SEQUENCE</scope>
    <source>
        <strain evidence="2">MAFF235873</strain>
    </source>
</reference>
<protein>
    <submittedName>
        <fullName evidence="2">S-adenosyl-L-methionine-dependent methyltransferase</fullName>
    </submittedName>
</protein>
<dbReference type="PANTHER" id="PTHR44942">
    <property type="entry name" value="METHYLTRANSF_11 DOMAIN-CONTAINING PROTEIN"/>
    <property type="match status" value="1"/>
</dbReference>
<dbReference type="Pfam" id="PF08241">
    <property type="entry name" value="Methyltransf_11"/>
    <property type="match status" value="1"/>
</dbReference>
<dbReference type="GO" id="GO:0008757">
    <property type="term" value="F:S-adenosylmethionine-dependent methyltransferase activity"/>
    <property type="evidence" value="ECO:0007669"/>
    <property type="project" value="InterPro"/>
</dbReference>
<keyword evidence="3" id="KW-1185">Reference proteome</keyword>
<comment type="caution">
    <text evidence="2">The sequence shown here is derived from an EMBL/GenBank/DDBJ whole genome shotgun (WGS) entry which is preliminary data.</text>
</comment>
<dbReference type="Proteomes" id="UP001232148">
    <property type="component" value="Unassembled WGS sequence"/>
</dbReference>
<feature type="domain" description="Methyltransferase type 11" evidence="1">
    <location>
        <begin position="52"/>
        <end position="151"/>
    </location>
</feature>
<organism evidence="2 3">
    <name type="scientific">Colletotrichum zoysiae</name>
    <dbReference type="NCBI Taxonomy" id="1216348"/>
    <lineage>
        <taxon>Eukaryota</taxon>
        <taxon>Fungi</taxon>
        <taxon>Dikarya</taxon>
        <taxon>Ascomycota</taxon>
        <taxon>Pezizomycotina</taxon>
        <taxon>Sordariomycetes</taxon>
        <taxon>Hypocreomycetidae</taxon>
        <taxon>Glomerellales</taxon>
        <taxon>Glomerellaceae</taxon>
        <taxon>Colletotrichum</taxon>
        <taxon>Colletotrichum graminicola species complex</taxon>
    </lineage>
</organism>